<dbReference type="PROSITE" id="PS00963">
    <property type="entry name" value="RIBOSOMAL_S2_2"/>
    <property type="match status" value="1"/>
</dbReference>
<accession>A0ABZ0RJZ5</accession>
<dbReference type="Proteomes" id="UP001324993">
    <property type="component" value="Chromosome"/>
</dbReference>
<evidence type="ECO:0000256" key="3">
    <source>
        <dbReference type="ARBA" id="ARBA00023274"/>
    </source>
</evidence>
<dbReference type="SUPFAM" id="SSF52313">
    <property type="entry name" value="Ribosomal protein S2"/>
    <property type="match status" value="1"/>
</dbReference>
<dbReference type="Gene3D" id="1.10.287.610">
    <property type="entry name" value="Helix hairpin bin"/>
    <property type="match status" value="1"/>
</dbReference>
<evidence type="ECO:0000256" key="7">
    <source>
        <dbReference type="SAM" id="MobiDB-lite"/>
    </source>
</evidence>
<evidence type="ECO:0000256" key="2">
    <source>
        <dbReference type="ARBA" id="ARBA00022980"/>
    </source>
</evidence>
<reference evidence="8 9" key="1">
    <citation type="submission" date="2023-11" db="EMBL/GenBank/DDBJ databases">
        <title>Coraliomargarita sp. nov., isolated from marine algae.</title>
        <authorList>
            <person name="Lee J.K."/>
            <person name="Baek J.H."/>
            <person name="Kim J.M."/>
            <person name="Choi D.G."/>
            <person name="Jeon C.O."/>
        </authorList>
    </citation>
    <scope>NUCLEOTIDE SEQUENCE [LARGE SCALE GENOMIC DNA]</scope>
    <source>
        <strain evidence="8 9">J2-16</strain>
    </source>
</reference>
<feature type="region of interest" description="Disordered" evidence="7">
    <location>
        <begin position="255"/>
        <end position="292"/>
    </location>
</feature>
<dbReference type="PANTHER" id="PTHR12534">
    <property type="entry name" value="30S RIBOSOMAL PROTEIN S2 PROKARYOTIC AND ORGANELLAR"/>
    <property type="match status" value="1"/>
</dbReference>
<evidence type="ECO:0000313" key="9">
    <source>
        <dbReference type="Proteomes" id="UP001324993"/>
    </source>
</evidence>
<keyword evidence="9" id="KW-1185">Reference proteome</keyword>
<dbReference type="NCBIfam" id="TIGR01011">
    <property type="entry name" value="rpsB_bact"/>
    <property type="match status" value="1"/>
</dbReference>
<dbReference type="HAMAP" id="MF_00291_B">
    <property type="entry name" value="Ribosomal_uS2_B"/>
    <property type="match status" value="1"/>
</dbReference>
<organism evidence="8 9">
    <name type="scientific">Coraliomargarita algicola</name>
    <dbReference type="NCBI Taxonomy" id="3092156"/>
    <lineage>
        <taxon>Bacteria</taxon>
        <taxon>Pseudomonadati</taxon>
        <taxon>Verrucomicrobiota</taxon>
        <taxon>Opitutia</taxon>
        <taxon>Puniceicoccales</taxon>
        <taxon>Coraliomargaritaceae</taxon>
        <taxon>Coraliomargarita</taxon>
    </lineage>
</organism>
<proteinExistence type="inferred from homology"/>
<dbReference type="InterPro" id="IPR005706">
    <property type="entry name" value="Ribosomal_uS2_bac/mit/plastid"/>
</dbReference>
<name>A0ABZ0RJZ5_9BACT</name>
<dbReference type="Pfam" id="PF00318">
    <property type="entry name" value="Ribosomal_S2"/>
    <property type="match status" value="1"/>
</dbReference>
<evidence type="ECO:0000256" key="1">
    <source>
        <dbReference type="ARBA" id="ARBA00006242"/>
    </source>
</evidence>
<protein>
    <recommendedName>
        <fullName evidence="4 5">Small ribosomal subunit protein uS2</fullName>
    </recommendedName>
</protein>
<dbReference type="EMBL" id="CP138858">
    <property type="protein sequence ID" value="WPJ95793.1"/>
    <property type="molecule type" value="Genomic_DNA"/>
</dbReference>
<keyword evidence="3 5" id="KW-0687">Ribonucleoprotein</keyword>
<evidence type="ECO:0000256" key="6">
    <source>
        <dbReference type="RuleBase" id="RU003631"/>
    </source>
</evidence>
<dbReference type="InterPro" id="IPR023591">
    <property type="entry name" value="Ribosomal_uS2_flav_dom_sf"/>
</dbReference>
<dbReference type="Gene3D" id="3.40.50.10490">
    <property type="entry name" value="Glucose-6-phosphate isomerase like protein, domain 1"/>
    <property type="match status" value="1"/>
</dbReference>
<dbReference type="PANTHER" id="PTHR12534:SF0">
    <property type="entry name" value="SMALL RIBOSOMAL SUBUNIT PROTEIN US2M"/>
    <property type="match status" value="1"/>
</dbReference>
<dbReference type="InterPro" id="IPR018130">
    <property type="entry name" value="Ribosomal_uS2_CS"/>
</dbReference>
<dbReference type="RefSeq" id="WP_319832670.1">
    <property type="nucleotide sequence ID" value="NZ_CP138858.1"/>
</dbReference>
<dbReference type="PRINTS" id="PR00395">
    <property type="entry name" value="RIBOSOMALS2"/>
</dbReference>
<dbReference type="CDD" id="cd01425">
    <property type="entry name" value="RPS2"/>
    <property type="match status" value="1"/>
</dbReference>
<sequence>MNITPKDLLDAGVHFGHQLRRWNPKSKPYVYDNRNGISIIDLAQTHALLEKAYAKVEEVVASGKDVLFIGTKKQAQEIMREAATACQMPFCVNRWMGGGLTNFTTIKTSLAKYRKFLKMDQDGELEKLPGKEEAAIRRQMSRMNRNFEGMLEVSELPAAVFIVDTKNEEIAVAEANRLGIPVIGLVDTNSDPTVLDFPIPGNDDAVKSIRIIVETILEAAQSGLAQREAKKVQKSAGPIIREQVFEQEGDVEVTLPAGYGEDDKPAAEAVATPVAEEAPAAEAAPEATEESK</sequence>
<evidence type="ECO:0000313" key="8">
    <source>
        <dbReference type="EMBL" id="WPJ95793.1"/>
    </source>
</evidence>
<dbReference type="InterPro" id="IPR001865">
    <property type="entry name" value="Ribosomal_uS2"/>
</dbReference>
<gene>
    <name evidence="5 8" type="primary">rpsB</name>
    <name evidence="8" type="ORF">SH580_20450</name>
</gene>
<feature type="compositionally biased region" description="Low complexity" evidence="7">
    <location>
        <begin position="267"/>
        <end position="286"/>
    </location>
</feature>
<keyword evidence="2 5" id="KW-0689">Ribosomal protein</keyword>
<evidence type="ECO:0000256" key="4">
    <source>
        <dbReference type="ARBA" id="ARBA00035256"/>
    </source>
</evidence>
<evidence type="ECO:0000256" key="5">
    <source>
        <dbReference type="HAMAP-Rule" id="MF_00291"/>
    </source>
</evidence>
<comment type="similarity">
    <text evidence="1 5 6">Belongs to the universal ribosomal protein uS2 family.</text>
</comment>
<dbReference type="GO" id="GO:0005840">
    <property type="term" value="C:ribosome"/>
    <property type="evidence" value="ECO:0007669"/>
    <property type="project" value="UniProtKB-KW"/>
</dbReference>